<proteinExistence type="predicted"/>
<dbReference type="InterPro" id="IPR032675">
    <property type="entry name" value="LRR_dom_sf"/>
</dbReference>
<evidence type="ECO:0000313" key="2">
    <source>
        <dbReference type="Proteomes" id="UP000785200"/>
    </source>
</evidence>
<protein>
    <recommendedName>
        <fullName evidence="3">F-box domain-containing protein</fullName>
    </recommendedName>
</protein>
<dbReference type="SUPFAM" id="SSF52047">
    <property type="entry name" value="RNI-like"/>
    <property type="match status" value="1"/>
</dbReference>
<dbReference type="OrthoDB" id="3945550at2759"/>
<dbReference type="EMBL" id="VNKQ01000003">
    <property type="protein sequence ID" value="KAG0651978.1"/>
    <property type="molecule type" value="Genomic_DNA"/>
</dbReference>
<dbReference type="Proteomes" id="UP000785200">
    <property type="component" value="Unassembled WGS sequence"/>
</dbReference>
<keyword evidence="2" id="KW-1185">Reference proteome</keyword>
<dbReference type="AlphaFoldDB" id="A0A9P6VQV9"/>
<accession>A0A9P6VQV9</accession>
<organism evidence="1 2">
    <name type="scientific">Hyphodiscus hymeniophilus</name>
    <dbReference type="NCBI Taxonomy" id="353542"/>
    <lineage>
        <taxon>Eukaryota</taxon>
        <taxon>Fungi</taxon>
        <taxon>Dikarya</taxon>
        <taxon>Ascomycota</taxon>
        <taxon>Pezizomycotina</taxon>
        <taxon>Leotiomycetes</taxon>
        <taxon>Helotiales</taxon>
        <taxon>Hyphodiscaceae</taxon>
        <taxon>Hyphodiscus</taxon>
    </lineage>
</organism>
<reference evidence="1" key="1">
    <citation type="submission" date="2019-07" db="EMBL/GenBank/DDBJ databases">
        <title>Hyphodiscus hymeniophilus genome sequencing and assembly.</title>
        <authorList>
            <person name="Kramer G."/>
            <person name="Nodwell J."/>
        </authorList>
    </citation>
    <scope>NUCLEOTIDE SEQUENCE</scope>
    <source>
        <strain evidence="1">ATCC 34498</strain>
    </source>
</reference>
<comment type="caution">
    <text evidence="1">The sequence shown here is derived from an EMBL/GenBank/DDBJ whole genome shotgun (WGS) entry which is preliminary data.</text>
</comment>
<evidence type="ECO:0000313" key="1">
    <source>
        <dbReference type="EMBL" id="KAG0651978.1"/>
    </source>
</evidence>
<gene>
    <name evidence="1" type="ORF">D0Z07_1213</name>
</gene>
<dbReference type="Gene3D" id="3.80.10.10">
    <property type="entry name" value="Ribonuclease Inhibitor"/>
    <property type="match status" value="2"/>
</dbReference>
<name>A0A9P6VQV9_9HELO</name>
<evidence type="ECO:0008006" key="3">
    <source>
        <dbReference type="Google" id="ProtNLM"/>
    </source>
</evidence>
<sequence>MATWSQTALGAKDRGDACPIRALSREMLELIFEYVVHETSPPTLAALTLTSKAFYATVYPLKYRHQNFTFKEDMKDVRSKKSSEVLRRLLTDPAKEHILRSIRFISIKSIQKPGTLRVPTLYDRSYKESHENIWFLMADLISKLPHLKSFTLQGTDQLSIDLLNTLEKCHPQAHLHIRNWTRTEDDEDHTNSAEIALARSPNLKSLQARLSSTTSPIDLRQDALQRIVAISPNLEILDISQEPSNRMIRNTTMEEQQEQTWMREEFCKTINGSSNSIRALRSRGTHNITILKDVIDMTNLHTLDVGYLNTSGDVESHTSISQWQGNNFPYLRHFSFALNDSTSPEFYGFLSSFLQTCAPLESLSIRDGAKYIPLSIISSHGATLRRLVLHEVESATSYFGWSISVRDVQRLSESCRVLEDITIDARKTSNGQGLNEILSTLATFPLLHTIRIYIPLGVAEEAARTPHIFLDEYETSLEIEAHRKKPFNPIEDSCWLENAWSLLRHEKKKSGSTPVKELHVKVGEWEREMSGGYPAGWVIWEAANRRYFIATPHERDDRPDDINMYIKGTKPYSYVNSHEIRRIPDFAGL</sequence>